<organism evidence="1 2">
    <name type="scientific">Nephila pilipes</name>
    <name type="common">Giant wood spider</name>
    <name type="synonym">Nephila maculata</name>
    <dbReference type="NCBI Taxonomy" id="299642"/>
    <lineage>
        <taxon>Eukaryota</taxon>
        <taxon>Metazoa</taxon>
        <taxon>Ecdysozoa</taxon>
        <taxon>Arthropoda</taxon>
        <taxon>Chelicerata</taxon>
        <taxon>Arachnida</taxon>
        <taxon>Araneae</taxon>
        <taxon>Araneomorphae</taxon>
        <taxon>Entelegynae</taxon>
        <taxon>Araneoidea</taxon>
        <taxon>Nephilidae</taxon>
        <taxon>Nephila</taxon>
    </lineage>
</organism>
<keyword evidence="2" id="KW-1185">Reference proteome</keyword>
<sequence>MKRKSVIGNDMCKTELAQLIDKIIILYISRFISPPYRLPKRHLKTRNETTVNILHLILSNGPHANSIYKSHLSNQYSVNLRLPPLPFIRRKSTAVHRFRHRLNHSKRPDSGPGFLDLWTRRKQFLSPPLPDSLLFGVPLVVVFPVVFDLEKKGRSYGLVYDDRLGKESIREIDPLVLFILCKRGLFIN</sequence>
<dbReference type="AlphaFoldDB" id="A0A8X6Q5S4"/>
<accession>A0A8X6Q5S4</accession>
<name>A0A8X6Q5S4_NEPPI</name>
<comment type="caution">
    <text evidence="1">The sequence shown here is derived from an EMBL/GenBank/DDBJ whole genome shotgun (WGS) entry which is preliminary data.</text>
</comment>
<gene>
    <name evidence="1" type="ORF">NPIL_502651</name>
</gene>
<protein>
    <submittedName>
        <fullName evidence="1">Uncharacterized protein</fullName>
    </submittedName>
</protein>
<proteinExistence type="predicted"/>
<evidence type="ECO:0000313" key="1">
    <source>
        <dbReference type="EMBL" id="GFT97350.1"/>
    </source>
</evidence>
<dbReference type="EMBL" id="BMAW01075519">
    <property type="protein sequence ID" value="GFT97350.1"/>
    <property type="molecule type" value="Genomic_DNA"/>
</dbReference>
<evidence type="ECO:0000313" key="2">
    <source>
        <dbReference type="Proteomes" id="UP000887013"/>
    </source>
</evidence>
<dbReference type="Proteomes" id="UP000887013">
    <property type="component" value="Unassembled WGS sequence"/>
</dbReference>
<reference evidence="1" key="1">
    <citation type="submission" date="2020-08" db="EMBL/GenBank/DDBJ databases">
        <title>Multicomponent nature underlies the extraordinary mechanical properties of spider dragline silk.</title>
        <authorList>
            <person name="Kono N."/>
            <person name="Nakamura H."/>
            <person name="Mori M."/>
            <person name="Yoshida Y."/>
            <person name="Ohtoshi R."/>
            <person name="Malay A.D."/>
            <person name="Moran D.A.P."/>
            <person name="Tomita M."/>
            <person name="Numata K."/>
            <person name="Arakawa K."/>
        </authorList>
    </citation>
    <scope>NUCLEOTIDE SEQUENCE</scope>
</reference>